<dbReference type="NCBIfam" id="TIGR00589">
    <property type="entry name" value="ogt"/>
    <property type="match status" value="1"/>
</dbReference>
<dbReference type="RefSeq" id="WP_257914127.1">
    <property type="nucleotide sequence ID" value="NZ_JANPWE010000012.1"/>
</dbReference>
<comment type="catalytic activity">
    <reaction evidence="7 8">
        <text>a 6-O-methyl-2'-deoxyguanosine in DNA + L-cysteinyl-[protein] = S-methyl-L-cysteinyl-[protein] + a 2'-deoxyguanosine in DNA</text>
        <dbReference type="Rhea" id="RHEA:24000"/>
        <dbReference type="Rhea" id="RHEA-COMP:10131"/>
        <dbReference type="Rhea" id="RHEA-COMP:10132"/>
        <dbReference type="Rhea" id="RHEA-COMP:11367"/>
        <dbReference type="Rhea" id="RHEA-COMP:11368"/>
        <dbReference type="ChEBI" id="CHEBI:29950"/>
        <dbReference type="ChEBI" id="CHEBI:82612"/>
        <dbReference type="ChEBI" id="CHEBI:85445"/>
        <dbReference type="ChEBI" id="CHEBI:85448"/>
        <dbReference type="EC" id="2.1.1.63"/>
    </reaction>
</comment>
<dbReference type="GO" id="GO:0032259">
    <property type="term" value="P:methylation"/>
    <property type="evidence" value="ECO:0007669"/>
    <property type="project" value="UniProtKB-KW"/>
</dbReference>
<feature type="domain" description="Methylated-DNA-[protein]-cysteine S-methyltransferase DNA binding" evidence="9">
    <location>
        <begin position="73"/>
        <end position="152"/>
    </location>
</feature>
<dbReference type="InterPro" id="IPR036217">
    <property type="entry name" value="MethylDNA_cys_MeTrfase_DNAb"/>
</dbReference>
<organism evidence="11 12">
    <name type="scientific">Dehalobacterium formicoaceticum</name>
    <dbReference type="NCBI Taxonomy" id="51515"/>
    <lineage>
        <taxon>Bacteria</taxon>
        <taxon>Bacillati</taxon>
        <taxon>Bacillota</taxon>
        <taxon>Clostridia</taxon>
        <taxon>Eubacteriales</taxon>
        <taxon>Peptococcaceae</taxon>
        <taxon>Dehalobacterium</taxon>
    </lineage>
</organism>
<keyword evidence="12" id="KW-1185">Reference proteome</keyword>
<name>A0ABT1Y9T2_9FIRM</name>
<dbReference type="InterPro" id="IPR014048">
    <property type="entry name" value="MethylDNA_cys_MeTrfase_DNA-bd"/>
</dbReference>
<evidence type="ECO:0000256" key="8">
    <source>
        <dbReference type="HAMAP-Rule" id="MF_00772"/>
    </source>
</evidence>
<dbReference type="SUPFAM" id="SSF53155">
    <property type="entry name" value="Methylated DNA-protein cysteine methyltransferase domain"/>
    <property type="match status" value="1"/>
</dbReference>
<dbReference type="Pfam" id="PF01035">
    <property type="entry name" value="DNA_binding_1"/>
    <property type="match status" value="1"/>
</dbReference>
<dbReference type="InterPro" id="IPR001497">
    <property type="entry name" value="MethylDNA_cys_MeTrfase_AS"/>
</dbReference>
<gene>
    <name evidence="11" type="ORF">NVS47_15315</name>
</gene>
<evidence type="ECO:0000256" key="1">
    <source>
        <dbReference type="ARBA" id="ARBA00001286"/>
    </source>
</evidence>
<dbReference type="CDD" id="cd06445">
    <property type="entry name" value="ATase"/>
    <property type="match status" value="1"/>
</dbReference>
<evidence type="ECO:0000256" key="5">
    <source>
        <dbReference type="ARBA" id="ARBA00022763"/>
    </source>
</evidence>
<dbReference type="Gene3D" id="1.10.10.10">
    <property type="entry name" value="Winged helix-like DNA-binding domain superfamily/Winged helix DNA-binding domain"/>
    <property type="match status" value="1"/>
</dbReference>
<keyword evidence="2 8" id="KW-0963">Cytoplasm</keyword>
<comment type="catalytic activity">
    <reaction evidence="1 8">
        <text>a 4-O-methyl-thymidine in DNA + L-cysteinyl-[protein] = a thymidine in DNA + S-methyl-L-cysteinyl-[protein]</text>
        <dbReference type="Rhea" id="RHEA:53428"/>
        <dbReference type="Rhea" id="RHEA-COMP:10131"/>
        <dbReference type="Rhea" id="RHEA-COMP:10132"/>
        <dbReference type="Rhea" id="RHEA-COMP:13555"/>
        <dbReference type="Rhea" id="RHEA-COMP:13556"/>
        <dbReference type="ChEBI" id="CHEBI:29950"/>
        <dbReference type="ChEBI" id="CHEBI:82612"/>
        <dbReference type="ChEBI" id="CHEBI:137386"/>
        <dbReference type="ChEBI" id="CHEBI:137387"/>
        <dbReference type="EC" id="2.1.1.63"/>
    </reaction>
</comment>
<dbReference type="Pfam" id="PF02870">
    <property type="entry name" value="Methyltransf_1N"/>
    <property type="match status" value="1"/>
</dbReference>
<evidence type="ECO:0000256" key="4">
    <source>
        <dbReference type="ARBA" id="ARBA00022679"/>
    </source>
</evidence>
<evidence type="ECO:0000313" key="11">
    <source>
        <dbReference type="EMBL" id="MCR6546865.1"/>
    </source>
</evidence>
<protein>
    <recommendedName>
        <fullName evidence="8">Methylated-DNA--protein-cysteine methyltransferase</fullName>
        <ecNumber evidence="8">2.1.1.63</ecNumber>
    </recommendedName>
    <alternativeName>
        <fullName evidence="8">6-O-methylguanine-DNA methyltransferase</fullName>
        <shortName evidence="8">MGMT</shortName>
    </alternativeName>
    <alternativeName>
        <fullName evidence="8">O-6-methylguanine-DNA-alkyltransferase</fullName>
    </alternativeName>
</protein>
<keyword evidence="5 8" id="KW-0227">DNA damage</keyword>
<dbReference type="InterPro" id="IPR008332">
    <property type="entry name" value="MethylG_MeTrfase_N"/>
</dbReference>
<evidence type="ECO:0000259" key="9">
    <source>
        <dbReference type="Pfam" id="PF01035"/>
    </source>
</evidence>
<feature type="active site" description="Nucleophile; methyl group acceptor" evidence="8">
    <location>
        <position position="124"/>
    </location>
</feature>
<evidence type="ECO:0000256" key="2">
    <source>
        <dbReference type="ARBA" id="ARBA00022490"/>
    </source>
</evidence>
<comment type="miscellaneous">
    <text evidence="8">This enzyme catalyzes only one turnover and therefore is not strictly catalytic. According to one definition, an enzyme is a biocatalyst that acts repeatedly and over many reaction cycles.</text>
</comment>
<dbReference type="PROSITE" id="PS00374">
    <property type="entry name" value="MGMT"/>
    <property type="match status" value="1"/>
</dbReference>
<reference evidence="11 12" key="1">
    <citation type="submission" date="2022-08" db="EMBL/GenBank/DDBJ databases">
        <title>Proteogenomics of the novel Dehalobacterium formicoaceticum strain EZ94 highlights a key role of methyltransferases during anaerobic dichloromethane degradation.</title>
        <authorList>
            <person name="Wasmund K."/>
        </authorList>
    </citation>
    <scope>NUCLEOTIDE SEQUENCE [LARGE SCALE GENOMIC DNA]</scope>
    <source>
        <strain evidence="11 12">EZ94</strain>
    </source>
</reference>
<dbReference type="InterPro" id="IPR023546">
    <property type="entry name" value="MGMT"/>
</dbReference>
<dbReference type="EC" id="2.1.1.63" evidence="8"/>
<accession>A0ABT1Y9T2</accession>
<keyword evidence="6 8" id="KW-0234">DNA repair</keyword>
<dbReference type="Proteomes" id="UP001524944">
    <property type="component" value="Unassembled WGS sequence"/>
</dbReference>
<comment type="similarity">
    <text evidence="8">Belongs to the MGMT family.</text>
</comment>
<proteinExistence type="inferred from homology"/>
<feature type="domain" description="Methylguanine DNA methyltransferase ribonuclease-like" evidence="10">
    <location>
        <begin position="6"/>
        <end position="69"/>
    </location>
</feature>
<dbReference type="Gene3D" id="3.30.160.70">
    <property type="entry name" value="Methylated DNA-protein cysteine methyltransferase domain"/>
    <property type="match status" value="1"/>
</dbReference>
<evidence type="ECO:0000256" key="3">
    <source>
        <dbReference type="ARBA" id="ARBA00022603"/>
    </source>
</evidence>
<evidence type="ECO:0000259" key="10">
    <source>
        <dbReference type="Pfam" id="PF02870"/>
    </source>
</evidence>
<sequence>MKNIFYYLTEIGQIGIGANETAITDVFFDGETISGDQNVMETPLIQKASLQIKEYLEGKRSAFDVPLALEGTEFQLAAWHALQTIPYGETRSYKEMAAQIGNPKACRAIGRANNRNPIAIIIPCHRVIGANGKLVGYGGGLPIKERLLQLEKENKENLSFEAGVYREMKL</sequence>
<dbReference type="PANTHER" id="PTHR10815">
    <property type="entry name" value="METHYLATED-DNA--PROTEIN-CYSTEINE METHYLTRANSFERASE"/>
    <property type="match status" value="1"/>
</dbReference>
<dbReference type="PANTHER" id="PTHR10815:SF5">
    <property type="entry name" value="METHYLATED-DNA--PROTEIN-CYSTEINE METHYLTRANSFERASE"/>
    <property type="match status" value="1"/>
</dbReference>
<comment type="caution">
    <text evidence="11">The sequence shown here is derived from an EMBL/GenBank/DDBJ whole genome shotgun (WGS) entry which is preliminary data.</text>
</comment>
<keyword evidence="4 8" id="KW-0808">Transferase</keyword>
<dbReference type="SUPFAM" id="SSF46767">
    <property type="entry name" value="Methylated DNA-protein cysteine methyltransferase, C-terminal domain"/>
    <property type="match status" value="1"/>
</dbReference>
<dbReference type="EMBL" id="JANPWE010000012">
    <property type="protein sequence ID" value="MCR6546865.1"/>
    <property type="molecule type" value="Genomic_DNA"/>
</dbReference>
<evidence type="ECO:0000313" key="12">
    <source>
        <dbReference type="Proteomes" id="UP001524944"/>
    </source>
</evidence>
<dbReference type="InterPro" id="IPR036631">
    <property type="entry name" value="MGMT_N_sf"/>
</dbReference>
<keyword evidence="3 8" id="KW-0489">Methyltransferase</keyword>
<evidence type="ECO:0000256" key="6">
    <source>
        <dbReference type="ARBA" id="ARBA00023204"/>
    </source>
</evidence>
<comment type="subcellular location">
    <subcellularLocation>
        <location evidence="8">Cytoplasm</location>
    </subcellularLocation>
</comment>
<evidence type="ECO:0000256" key="7">
    <source>
        <dbReference type="ARBA" id="ARBA00049348"/>
    </source>
</evidence>
<dbReference type="GO" id="GO:0003908">
    <property type="term" value="F:methylated-DNA-[protein]-cysteine S-methyltransferase activity"/>
    <property type="evidence" value="ECO:0007669"/>
    <property type="project" value="UniProtKB-EC"/>
</dbReference>
<comment type="function">
    <text evidence="8">Involved in the cellular defense against the biological effects of O6-methylguanine (O6-MeG) and O4-methylthymine (O4-MeT) in DNA. Repairs the methylated nucleobase in DNA by stoichiometrically transferring the methyl group to a cysteine residue in the enzyme. This is a suicide reaction: the enzyme is irreversibly inactivated.</text>
</comment>
<dbReference type="HAMAP" id="MF_00772">
    <property type="entry name" value="OGT"/>
    <property type="match status" value="1"/>
</dbReference>
<dbReference type="InterPro" id="IPR036388">
    <property type="entry name" value="WH-like_DNA-bd_sf"/>
</dbReference>